<keyword evidence="2" id="KW-1185">Reference proteome</keyword>
<dbReference type="AlphaFoldDB" id="A0A8H8QUS7"/>
<gene>
    <name evidence="1" type="ORF">UBRO2_06049</name>
</gene>
<dbReference type="Proteomes" id="UP000658997">
    <property type="component" value="Unassembled WGS sequence"/>
</dbReference>
<evidence type="ECO:0000313" key="2">
    <source>
        <dbReference type="Proteomes" id="UP000658997"/>
    </source>
</evidence>
<organism evidence="1 2">
    <name type="scientific">Ustilago bromivora</name>
    <dbReference type="NCBI Taxonomy" id="307758"/>
    <lineage>
        <taxon>Eukaryota</taxon>
        <taxon>Fungi</taxon>
        <taxon>Dikarya</taxon>
        <taxon>Basidiomycota</taxon>
        <taxon>Ustilaginomycotina</taxon>
        <taxon>Ustilaginomycetes</taxon>
        <taxon>Ustilaginales</taxon>
        <taxon>Ustilaginaceae</taxon>
        <taxon>Ustilago</taxon>
    </lineage>
</organism>
<proteinExistence type="predicted"/>
<sequence>MTTNNVGMQNAVLATLEKQNEWAPSSRSLGA</sequence>
<evidence type="ECO:0000313" key="1">
    <source>
        <dbReference type="EMBL" id="SYW86649.1"/>
    </source>
</evidence>
<accession>A0A8H8QUS7</accession>
<name>A0A8H8QUS7_9BASI</name>
<protein>
    <submittedName>
        <fullName evidence="1">Uncharacterized protein</fullName>
    </submittedName>
</protein>
<comment type="caution">
    <text evidence="1">The sequence shown here is derived from an EMBL/GenBank/DDBJ whole genome shotgun (WGS) entry which is preliminary data.</text>
</comment>
<dbReference type="EMBL" id="ULHB01000363">
    <property type="protein sequence ID" value="SYW86649.1"/>
    <property type="molecule type" value="Genomic_DNA"/>
</dbReference>
<reference evidence="1" key="1">
    <citation type="submission" date="2018-08" db="EMBL/GenBank/DDBJ databases">
        <authorList>
            <person name="Guldener U."/>
        </authorList>
    </citation>
    <scope>NUCLEOTIDE SEQUENCE</scope>
    <source>
        <strain evidence="1">UB2</strain>
    </source>
</reference>